<protein>
    <submittedName>
        <fullName evidence="2">SFRICE_033651</fullName>
    </submittedName>
</protein>
<keyword evidence="1" id="KW-0472">Membrane</keyword>
<dbReference type="AlphaFoldDB" id="A0A2H1VRR5"/>
<accession>A0A2H1VRR5</accession>
<gene>
    <name evidence="2" type="ORF">SFRICE_033651</name>
</gene>
<feature type="transmembrane region" description="Helical" evidence="1">
    <location>
        <begin position="72"/>
        <end position="93"/>
    </location>
</feature>
<evidence type="ECO:0000313" key="2">
    <source>
        <dbReference type="EMBL" id="SOQ43543.1"/>
    </source>
</evidence>
<sequence length="229" mass="26071">MKRMIFVGWNGSPGYKDAPTKKTDVGGSCPPGFQWNIVDQRCEDYIKNTHTTKQRHAFYPRRARQRCTLRHVMPLCNIHSLCTICVISPILFFGGENHPMTSLALGEARGNVRLLLTKTTNHLVPTPAFRTGAPNQPLTVMTDIKGMKDIVLVIEQTYYLMVSNRRRPWTLETPDKQRLKSALPAFWDNSKCSVYTRHRCRRLEALDSPASLRIKLPIGITPASHRDTN</sequence>
<keyword evidence="1" id="KW-0812">Transmembrane</keyword>
<name>A0A2H1VRR5_SPOFR</name>
<organism evidence="2">
    <name type="scientific">Spodoptera frugiperda</name>
    <name type="common">Fall armyworm</name>
    <dbReference type="NCBI Taxonomy" id="7108"/>
    <lineage>
        <taxon>Eukaryota</taxon>
        <taxon>Metazoa</taxon>
        <taxon>Ecdysozoa</taxon>
        <taxon>Arthropoda</taxon>
        <taxon>Hexapoda</taxon>
        <taxon>Insecta</taxon>
        <taxon>Pterygota</taxon>
        <taxon>Neoptera</taxon>
        <taxon>Endopterygota</taxon>
        <taxon>Lepidoptera</taxon>
        <taxon>Glossata</taxon>
        <taxon>Ditrysia</taxon>
        <taxon>Noctuoidea</taxon>
        <taxon>Noctuidae</taxon>
        <taxon>Amphipyrinae</taxon>
        <taxon>Spodoptera</taxon>
    </lineage>
</organism>
<dbReference type="EMBL" id="ODYU01004058">
    <property type="protein sequence ID" value="SOQ43543.1"/>
    <property type="molecule type" value="Genomic_DNA"/>
</dbReference>
<proteinExistence type="predicted"/>
<evidence type="ECO:0000256" key="1">
    <source>
        <dbReference type="SAM" id="Phobius"/>
    </source>
</evidence>
<keyword evidence="1" id="KW-1133">Transmembrane helix</keyword>
<reference evidence="2" key="1">
    <citation type="submission" date="2016-07" db="EMBL/GenBank/DDBJ databases">
        <authorList>
            <person name="Bretaudeau A."/>
        </authorList>
    </citation>
    <scope>NUCLEOTIDE SEQUENCE</scope>
    <source>
        <strain evidence="2">Rice</strain>
        <tissue evidence="2">Whole body</tissue>
    </source>
</reference>